<proteinExistence type="predicted"/>
<reference evidence="3" key="1">
    <citation type="submission" date="2017-04" db="EMBL/GenBank/DDBJ databases">
        <authorList>
            <person name="Varghese N."/>
            <person name="Submissions S."/>
        </authorList>
    </citation>
    <scope>NUCLEOTIDE SEQUENCE [LARGE SCALE GENOMIC DNA]</scope>
    <source>
        <strain evidence="3">Ballard 720</strain>
    </source>
</reference>
<keyword evidence="1" id="KW-0472">Membrane</keyword>
<sequence>MSAMDATYARTAVRVMSAAVMNRHPCRLAARIGHVSRAARASVLVVIAALLGGCGWFGPTRTALRDVTVVAQSAANSGSATALDLVFVYDAPTAATLPRTGPEWFAQKARLLVALGPRIDVASVQLPAGQSVSRVPLPERHKKALVVYCYVNFVAPAGQGVADLTTYKRVTITLTPDAVSYAVN</sequence>
<evidence type="ECO:0000313" key="3">
    <source>
        <dbReference type="Proteomes" id="UP000192911"/>
    </source>
</evidence>
<evidence type="ECO:0000256" key="1">
    <source>
        <dbReference type="SAM" id="Phobius"/>
    </source>
</evidence>
<dbReference type="EMBL" id="FXAH01000002">
    <property type="protein sequence ID" value="SMF09146.1"/>
    <property type="molecule type" value="Genomic_DNA"/>
</dbReference>
<dbReference type="Proteomes" id="UP000192911">
    <property type="component" value="Unassembled WGS sequence"/>
</dbReference>
<keyword evidence="3" id="KW-1185">Reference proteome</keyword>
<name>A0A1X7D6A0_TRICW</name>
<dbReference type="AlphaFoldDB" id="A0A1X7D6A0"/>
<accession>A0A1X7D6A0</accession>
<keyword evidence="1" id="KW-1133">Transmembrane helix</keyword>
<feature type="transmembrane region" description="Helical" evidence="1">
    <location>
        <begin position="41"/>
        <end position="58"/>
    </location>
</feature>
<dbReference type="STRING" id="28094.SAMN06295900_102412"/>
<protein>
    <submittedName>
        <fullName evidence="2">Type VI secretion system protein</fullName>
    </submittedName>
</protein>
<evidence type="ECO:0000313" key="2">
    <source>
        <dbReference type="EMBL" id="SMF09146.1"/>
    </source>
</evidence>
<gene>
    <name evidence="2" type="ORF">SAMN06295900_102412</name>
</gene>
<keyword evidence="1" id="KW-0812">Transmembrane</keyword>
<organism evidence="2 3">
    <name type="scientific">Trinickia caryophylli</name>
    <name type="common">Paraburkholderia caryophylli</name>
    <dbReference type="NCBI Taxonomy" id="28094"/>
    <lineage>
        <taxon>Bacteria</taxon>
        <taxon>Pseudomonadati</taxon>
        <taxon>Pseudomonadota</taxon>
        <taxon>Betaproteobacteria</taxon>
        <taxon>Burkholderiales</taxon>
        <taxon>Burkholderiaceae</taxon>
        <taxon>Trinickia</taxon>
    </lineage>
</organism>